<dbReference type="Gene3D" id="2.40.420.20">
    <property type="match status" value="1"/>
</dbReference>
<dbReference type="InterPro" id="IPR050465">
    <property type="entry name" value="UPF0194_transport"/>
</dbReference>
<keyword evidence="5" id="KW-0472">Membrane</keyword>
<evidence type="ECO:0000256" key="2">
    <source>
        <dbReference type="ARBA" id="ARBA00023054"/>
    </source>
</evidence>
<feature type="region of interest" description="Disordered" evidence="4">
    <location>
        <begin position="213"/>
        <end position="271"/>
    </location>
</feature>
<feature type="compositionally biased region" description="Basic and acidic residues" evidence="4">
    <location>
        <begin position="171"/>
        <end position="188"/>
    </location>
</feature>
<feature type="compositionally biased region" description="Polar residues" evidence="4">
    <location>
        <begin position="254"/>
        <end position="263"/>
    </location>
</feature>
<feature type="compositionally biased region" description="Basic residues" evidence="4">
    <location>
        <begin position="216"/>
        <end position="226"/>
    </location>
</feature>
<keyword evidence="5" id="KW-1133">Transmembrane helix</keyword>
<gene>
    <name evidence="6" type="ORF">H9968_08575</name>
</gene>
<name>A0A9D2EMJ5_9FIRM</name>
<evidence type="ECO:0000256" key="5">
    <source>
        <dbReference type="SAM" id="Phobius"/>
    </source>
</evidence>
<proteinExistence type="predicted"/>
<feature type="compositionally biased region" description="Basic and acidic residues" evidence="4">
    <location>
        <begin position="241"/>
        <end position="253"/>
    </location>
</feature>
<dbReference type="PANTHER" id="PTHR32347:SF14">
    <property type="entry name" value="EFFLUX SYSTEM COMPONENT YKNX-RELATED"/>
    <property type="match status" value="1"/>
</dbReference>
<feature type="region of interest" description="Disordered" evidence="4">
    <location>
        <begin position="169"/>
        <end position="197"/>
    </location>
</feature>
<dbReference type="PANTHER" id="PTHR32347">
    <property type="entry name" value="EFFLUX SYSTEM COMPONENT YKNX-RELATED"/>
    <property type="match status" value="1"/>
</dbReference>
<organism evidence="6 7">
    <name type="scientific">Candidatus Anaerobutyricum stercoris</name>
    <dbReference type="NCBI Taxonomy" id="2838457"/>
    <lineage>
        <taxon>Bacteria</taxon>
        <taxon>Bacillati</taxon>
        <taxon>Bacillota</taxon>
        <taxon>Clostridia</taxon>
        <taxon>Lachnospirales</taxon>
        <taxon>Lachnospiraceae</taxon>
        <taxon>Anaerobutyricum</taxon>
    </lineage>
</organism>
<keyword evidence="5" id="KW-0812">Transmembrane</keyword>
<dbReference type="AlphaFoldDB" id="A0A9D2EMJ5"/>
<evidence type="ECO:0000256" key="1">
    <source>
        <dbReference type="ARBA" id="ARBA00004196"/>
    </source>
</evidence>
<evidence type="ECO:0000313" key="6">
    <source>
        <dbReference type="EMBL" id="HIZ39962.1"/>
    </source>
</evidence>
<sequence>MTEHRRGGFLKIMKKNRNIQKSRDLRTSLSGIQHRLKAILEFQWQTEQSLRSRAIRLLAVFLAVMVLFTFLSRWADSVTVPRVQVDAPTARVIEHRISAAGTAIQNRETAVSVESGLQVESVYVNVGDTVKKDDVLLKINLEQLQEKIDEVEKEIKSLQLSNDALDYNRNLQEDSRSKSIRQAEKNYADAKSAGSDAVSAAKKELEKAIKDLRQAKKDKKKANRKGKQSDTGNIESLKSLVEQKEQAYEDAKNSQKSALSEAQQAIDEAKKPLEKDNTGVINDLSIDTYEKNLSKLNKIKEAKGQIKADNDGVITNVAVTAGSMTTEEAVMRMADLSAGIRFTAQFSKEDEKYLTDNAEIYLSLDGETPVAEGLSLKSVTESGADGETTAGADSLDASVLLTGDALTNSGLSIGQTATMIVTQKSEKYASTIPLSALREENNKEYILTVEKRESVLGEEWFAQRTEVTVLDKNETYAAIKEGVINADSTIIISSSRSVEDGDRVREEEETS</sequence>
<accession>A0A9D2EMJ5</accession>
<protein>
    <submittedName>
        <fullName evidence="6">Biotin/lipoyl-binding protein</fullName>
    </submittedName>
</protein>
<evidence type="ECO:0000256" key="3">
    <source>
        <dbReference type="SAM" id="Coils"/>
    </source>
</evidence>
<feature type="transmembrane region" description="Helical" evidence="5">
    <location>
        <begin position="54"/>
        <end position="75"/>
    </location>
</feature>
<dbReference type="Proteomes" id="UP000824049">
    <property type="component" value="Unassembled WGS sequence"/>
</dbReference>
<dbReference type="GO" id="GO:0030313">
    <property type="term" value="C:cell envelope"/>
    <property type="evidence" value="ECO:0007669"/>
    <property type="project" value="UniProtKB-SubCell"/>
</dbReference>
<dbReference type="Gene3D" id="2.40.50.100">
    <property type="match status" value="1"/>
</dbReference>
<dbReference type="EMBL" id="DXBR01000076">
    <property type="protein sequence ID" value="HIZ39962.1"/>
    <property type="molecule type" value="Genomic_DNA"/>
</dbReference>
<reference evidence="6" key="2">
    <citation type="submission" date="2021-04" db="EMBL/GenBank/DDBJ databases">
        <authorList>
            <person name="Gilroy R."/>
        </authorList>
    </citation>
    <scope>NUCLEOTIDE SEQUENCE</scope>
    <source>
        <strain evidence="6">CHK179-28034</strain>
    </source>
</reference>
<keyword evidence="2 3" id="KW-0175">Coiled coil</keyword>
<evidence type="ECO:0000313" key="7">
    <source>
        <dbReference type="Proteomes" id="UP000824049"/>
    </source>
</evidence>
<comment type="caution">
    <text evidence="6">The sequence shown here is derived from an EMBL/GenBank/DDBJ whole genome shotgun (WGS) entry which is preliminary data.</text>
</comment>
<feature type="coiled-coil region" evidence="3">
    <location>
        <begin position="134"/>
        <end position="168"/>
    </location>
</feature>
<evidence type="ECO:0000256" key="4">
    <source>
        <dbReference type="SAM" id="MobiDB-lite"/>
    </source>
</evidence>
<comment type="subcellular location">
    <subcellularLocation>
        <location evidence="1">Cell envelope</location>
    </subcellularLocation>
</comment>
<reference evidence="6" key="1">
    <citation type="journal article" date="2021" name="PeerJ">
        <title>Extensive microbial diversity within the chicken gut microbiome revealed by metagenomics and culture.</title>
        <authorList>
            <person name="Gilroy R."/>
            <person name="Ravi A."/>
            <person name="Getino M."/>
            <person name="Pursley I."/>
            <person name="Horton D.L."/>
            <person name="Alikhan N.F."/>
            <person name="Baker D."/>
            <person name="Gharbi K."/>
            <person name="Hall N."/>
            <person name="Watson M."/>
            <person name="Adriaenssens E.M."/>
            <person name="Foster-Nyarko E."/>
            <person name="Jarju S."/>
            <person name="Secka A."/>
            <person name="Antonio M."/>
            <person name="Oren A."/>
            <person name="Chaudhuri R.R."/>
            <person name="La Ragione R."/>
            <person name="Hildebrand F."/>
            <person name="Pallen M.J."/>
        </authorList>
    </citation>
    <scope>NUCLEOTIDE SEQUENCE</scope>
    <source>
        <strain evidence="6">CHK179-28034</strain>
    </source>
</reference>